<organism evidence="2 3">
    <name type="scientific">Hibiscus sabdariffa</name>
    <name type="common">roselle</name>
    <dbReference type="NCBI Taxonomy" id="183260"/>
    <lineage>
        <taxon>Eukaryota</taxon>
        <taxon>Viridiplantae</taxon>
        <taxon>Streptophyta</taxon>
        <taxon>Embryophyta</taxon>
        <taxon>Tracheophyta</taxon>
        <taxon>Spermatophyta</taxon>
        <taxon>Magnoliopsida</taxon>
        <taxon>eudicotyledons</taxon>
        <taxon>Gunneridae</taxon>
        <taxon>Pentapetalae</taxon>
        <taxon>rosids</taxon>
        <taxon>malvids</taxon>
        <taxon>Malvales</taxon>
        <taxon>Malvaceae</taxon>
        <taxon>Malvoideae</taxon>
        <taxon>Hibiscus</taxon>
    </lineage>
</organism>
<dbReference type="InterPro" id="IPR046796">
    <property type="entry name" value="Transposase_32_dom"/>
</dbReference>
<evidence type="ECO:0000259" key="1">
    <source>
        <dbReference type="Pfam" id="PF20167"/>
    </source>
</evidence>
<feature type="domain" description="Putative plant transposon protein" evidence="1">
    <location>
        <begin position="62"/>
        <end position="239"/>
    </location>
</feature>
<protein>
    <recommendedName>
        <fullName evidence="1">Putative plant transposon protein domain-containing protein</fullName>
    </recommendedName>
</protein>
<sequence>MVNSSSSPAEGMPPRFGSAVVRERHDKIVAAENRWEEQGFFFDDSLENYGLEDIIYKRLFDLGWLRFGRQLARANLNWVMEFYAHNAAGEDTVTVRGRKVPANSATINNILDLPNDSPNIYELIIILEDEDLDTIKDQLCEQGTKWNIKGKNPKIISRPHLQPEAKLWNTFVKRNLMPTSHNQIVDRTRLVLINAILTGYKFNVGEVIAKELSEACQNDKGILAFPCIISALCRRAAVPAHPADKYTLEKSGWTRKEYMRKMEVPNAVPIQMVMPTPPASEQGEPSTPAGA</sequence>
<dbReference type="Pfam" id="PF20167">
    <property type="entry name" value="Transposase_32"/>
    <property type="match status" value="1"/>
</dbReference>
<accession>A0ABR2G9H8</accession>
<evidence type="ECO:0000313" key="2">
    <source>
        <dbReference type="EMBL" id="KAK8597241.1"/>
    </source>
</evidence>
<gene>
    <name evidence="2" type="ORF">V6N12_065714</name>
</gene>
<dbReference type="Proteomes" id="UP001472677">
    <property type="component" value="Unassembled WGS sequence"/>
</dbReference>
<evidence type="ECO:0000313" key="3">
    <source>
        <dbReference type="Proteomes" id="UP001472677"/>
    </source>
</evidence>
<reference evidence="2 3" key="1">
    <citation type="journal article" date="2024" name="G3 (Bethesda)">
        <title>Genome assembly of Hibiscus sabdariffa L. provides insights into metabolisms of medicinal natural products.</title>
        <authorList>
            <person name="Kim T."/>
        </authorList>
    </citation>
    <scope>NUCLEOTIDE SEQUENCE [LARGE SCALE GENOMIC DNA]</scope>
    <source>
        <strain evidence="2">TK-2024</strain>
        <tissue evidence="2">Old leaves</tissue>
    </source>
</reference>
<proteinExistence type="predicted"/>
<dbReference type="EMBL" id="JBBPBM010000002">
    <property type="protein sequence ID" value="KAK8597241.1"/>
    <property type="molecule type" value="Genomic_DNA"/>
</dbReference>
<name>A0ABR2G9H8_9ROSI</name>
<keyword evidence="3" id="KW-1185">Reference proteome</keyword>
<comment type="caution">
    <text evidence="2">The sequence shown here is derived from an EMBL/GenBank/DDBJ whole genome shotgun (WGS) entry which is preliminary data.</text>
</comment>